<feature type="region of interest" description="Disordered" evidence="1">
    <location>
        <begin position="129"/>
        <end position="159"/>
    </location>
</feature>
<proteinExistence type="predicted"/>
<name>A0A067RCC0_ZOONE</name>
<keyword evidence="4" id="KW-1185">Reference proteome</keyword>
<reference evidence="3 4" key="1">
    <citation type="journal article" date="2014" name="Nat. Commun.">
        <title>Molecular traces of alternative social organization in a termite genome.</title>
        <authorList>
            <person name="Terrapon N."/>
            <person name="Li C."/>
            <person name="Robertson H.M."/>
            <person name="Ji L."/>
            <person name="Meng X."/>
            <person name="Booth W."/>
            <person name="Chen Z."/>
            <person name="Childers C.P."/>
            <person name="Glastad K.M."/>
            <person name="Gokhale K."/>
            <person name="Gowin J."/>
            <person name="Gronenberg W."/>
            <person name="Hermansen R.A."/>
            <person name="Hu H."/>
            <person name="Hunt B.G."/>
            <person name="Huylmans A.K."/>
            <person name="Khalil S.M."/>
            <person name="Mitchell R.D."/>
            <person name="Munoz-Torres M.C."/>
            <person name="Mustard J.A."/>
            <person name="Pan H."/>
            <person name="Reese J.T."/>
            <person name="Scharf M.E."/>
            <person name="Sun F."/>
            <person name="Vogel H."/>
            <person name="Xiao J."/>
            <person name="Yang W."/>
            <person name="Yang Z."/>
            <person name="Yang Z."/>
            <person name="Zhou J."/>
            <person name="Zhu J."/>
            <person name="Brent C.S."/>
            <person name="Elsik C.G."/>
            <person name="Goodisman M.A."/>
            <person name="Liberles D.A."/>
            <person name="Roe R.M."/>
            <person name="Vargo E.L."/>
            <person name="Vilcinskas A."/>
            <person name="Wang J."/>
            <person name="Bornberg-Bauer E."/>
            <person name="Korb J."/>
            <person name="Zhang G."/>
            <person name="Liebig J."/>
        </authorList>
    </citation>
    <scope>NUCLEOTIDE SEQUENCE [LARGE SCALE GENOMIC DNA]</scope>
    <source>
        <tissue evidence="3">Whole organism</tissue>
    </source>
</reference>
<feature type="region of interest" description="Disordered" evidence="1">
    <location>
        <begin position="1"/>
        <end position="25"/>
    </location>
</feature>
<keyword evidence="2" id="KW-0472">Membrane</keyword>
<feature type="transmembrane region" description="Helical" evidence="2">
    <location>
        <begin position="53"/>
        <end position="79"/>
    </location>
</feature>
<dbReference type="InParanoid" id="A0A067RCC0"/>
<dbReference type="AlphaFoldDB" id="A0A067RCC0"/>
<dbReference type="InterPro" id="IPR029162">
    <property type="entry name" value="InaF-motif"/>
</dbReference>
<dbReference type="EMBL" id="KK852730">
    <property type="protein sequence ID" value="KDR17522.1"/>
    <property type="molecule type" value="Genomic_DNA"/>
</dbReference>
<dbReference type="PANTHER" id="PTHR34929">
    <property type="entry name" value="ZGC:153157"/>
    <property type="match status" value="1"/>
</dbReference>
<dbReference type="Proteomes" id="UP000027135">
    <property type="component" value="Unassembled WGS sequence"/>
</dbReference>
<keyword evidence="2" id="KW-1133">Transmembrane helix</keyword>
<evidence type="ECO:0000313" key="3">
    <source>
        <dbReference type="EMBL" id="KDR17522.1"/>
    </source>
</evidence>
<dbReference type="PANTHER" id="PTHR34929:SF1">
    <property type="entry name" value="INAF MOTIF CONTAINING 2"/>
    <property type="match status" value="1"/>
</dbReference>
<evidence type="ECO:0000313" key="4">
    <source>
        <dbReference type="Proteomes" id="UP000027135"/>
    </source>
</evidence>
<dbReference type="Pfam" id="PF15018">
    <property type="entry name" value="InaF-motif"/>
    <property type="match status" value="1"/>
</dbReference>
<gene>
    <name evidence="3" type="ORF">L798_07975</name>
</gene>
<evidence type="ECO:0000256" key="2">
    <source>
        <dbReference type="SAM" id="Phobius"/>
    </source>
</evidence>
<organism evidence="3 4">
    <name type="scientific">Zootermopsis nevadensis</name>
    <name type="common">Dampwood termite</name>
    <dbReference type="NCBI Taxonomy" id="136037"/>
    <lineage>
        <taxon>Eukaryota</taxon>
        <taxon>Metazoa</taxon>
        <taxon>Ecdysozoa</taxon>
        <taxon>Arthropoda</taxon>
        <taxon>Hexapoda</taxon>
        <taxon>Insecta</taxon>
        <taxon>Pterygota</taxon>
        <taxon>Neoptera</taxon>
        <taxon>Polyneoptera</taxon>
        <taxon>Dictyoptera</taxon>
        <taxon>Blattodea</taxon>
        <taxon>Blattoidea</taxon>
        <taxon>Termitoidae</taxon>
        <taxon>Termopsidae</taxon>
        <taxon>Zootermopsis</taxon>
    </lineage>
</organism>
<keyword evidence="2" id="KW-0812">Transmembrane</keyword>
<evidence type="ECO:0008006" key="5">
    <source>
        <dbReference type="Google" id="ProtNLM"/>
    </source>
</evidence>
<dbReference type="eggNOG" id="ENOG502S7BV">
    <property type="taxonomic scope" value="Eukaryota"/>
</dbReference>
<accession>A0A067RCC0</accession>
<protein>
    <recommendedName>
        <fullName evidence="5">Transmembrane protein INAFM2</fullName>
    </recommendedName>
</protein>
<evidence type="ECO:0000256" key="1">
    <source>
        <dbReference type="SAM" id="MobiDB-lite"/>
    </source>
</evidence>
<sequence>MSGRSVNSSSIAVTTRTEGSVRQQSSCAVPNGVKFAGEESKDKMYEPKHTKKLVRVLTVVAYVFSVSLAAIMLSVYYVFLWNPKDIHHRAVHITTPNPNSSPGSSCPQIIAASIQEQINSQDVSIKAENPVPHLQPSSTSTTPNQQVTTNSTLDHLLDT</sequence>
<feature type="compositionally biased region" description="Polar residues" evidence="1">
    <location>
        <begin position="135"/>
        <end position="153"/>
    </location>
</feature>